<organism evidence="6 7">
    <name type="scientific">Tribonema minus</name>
    <dbReference type="NCBI Taxonomy" id="303371"/>
    <lineage>
        <taxon>Eukaryota</taxon>
        <taxon>Sar</taxon>
        <taxon>Stramenopiles</taxon>
        <taxon>Ochrophyta</taxon>
        <taxon>PX clade</taxon>
        <taxon>Xanthophyceae</taxon>
        <taxon>Tribonematales</taxon>
        <taxon>Tribonemataceae</taxon>
        <taxon>Tribonema</taxon>
    </lineage>
</organism>
<proteinExistence type="inferred from homology"/>
<dbReference type="PROSITE" id="PS50255">
    <property type="entry name" value="CYTOCHROME_B5_2"/>
    <property type="match status" value="1"/>
</dbReference>
<keyword evidence="7" id="KW-1185">Reference proteome</keyword>
<sequence>MGVCASRSSALGGGKTRVLAAGEILTAAAVQQHNQATGELWVVLRGHVFDLTDFAKLHPGGKAAIEQVASNPDKSDAIFDSIHGDALHLVKLKRYLVGPIVATQWSGYASMGFPKTAGGPDTSEAPRAAAAAAASTASAAAAADAADSDVYSRYCGESLLKLQRGDSNALLCLEDILSDLSDTDTEAESLPAGAAPHR</sequence>
<dbReference type="InterPro" id="IPR050668">
    <property type="entry name" value="Cytochrome_b5"/>
</dbReference>
<reference evidence="6" key="1">
    <citation type="submission" date="2021-02" db="EMBL/GenBank/DDBJ databases">
        <title>First Annotated Genome of the Yellow-green Alga Tribonema minus.</title>
        <authorList>
            <person name="Mahan K.M."/>
        </authorList>
    </citation>
    <scope>NUCLEOTIDE SEQUENCE</scope>
    <source>
        <strain evidence="6">UTEX B ZZ1240</strain>
    </source>
</reference>
<dbReference type="SMART" id="SM01117">
    <property type="entry name" value="Cyt-b5"/>
    <property type="match status" value="1"/>
</dbReference>
<protein>
    <recommendedName>
        <fullName evidence="5">Cytochrome b5 heme-binding domain-containing protein</fullName>
    </recommendedName>
</protein>
<comment type="similarity">
    <text evidence="4">Belongs to the cytochrome b5 family.</text>
</comment>
<dbReference type="InterPro" id="IPR036400">
    <property type="entry name" value="Cyt_B5-like_heme/steroid_sf"/>
</dbReference>
<evidence type="ECO:0000313" key="6">
    <source>
        <dbReference type="EMBL" id="KAG5181768.1"/>
    </source>
</evidence>
<evidence type="ECO:0000259" key="5">
    <source>
        <dbReference type="PROSITE" id="PS50255"/>
    </source>
</evidence>
<dbReference type="GO" id="GO:0016020">
    <property type="term" value="C:membrane"/>
    <property type="evidence" value="ECO:0007669"/>
    <property type="project" value="TreeGrafter"/>
</dbReference>
<dbReference type="GO" id="GO:0046872">
    <property type="term" value="F:metal ion binding"/>
    <property type="evidence" value="ECO:0007669"/>
    <property type="project" value="UniProtKB-KW"/>
</dbReference>
<evidence type="ECO:0000256" key="2">
    <source>
        <dbReference type="ARBA" id="ARBA00022723"/>
    </source>
</evidence>
<dbReference type="PANTHER" id="PTHR19359">
    <property type="entry name" value="CYTOCHROME B5"/>
    <property type="match status" value="1"/>
</dbReference>
<feature type="domain" description="Cytochrome b5 heme-binding" evidence="5">
    <location>
        <begin position="22"/>
        <end position="101"/>
    </location>
</feature>
<dbReference type="EMBL" id="JAFCMP010000296">
    <property type="protein sequence ID" value="KAG5181768.1"/>
    <property type="molecule type" value="Genomic_DNA"/>
</dbReference>
<dbReference type="SUPFAM" id="SSF55856">
    <property type="entry name" value="Cytochrome b5-like heme/steroid binding domain"/>
    <property type="match status" value="1"/>
</dbReference>
<dbReference type="OrthoDB" id="260519at2759"/>
<name>A0A835YW38_9STRA</name>
<gene>
    <name evidence="6" type="ORF">JKP88DRAFT_268809</name>
</gene>
<dbReference type="Pfam" id="PF00173">
    <property type="entry name" value="Cyt-b5"/>
    <property type="match status" value="1"/>
</dbReference>
<accession>A0A835YW38</accession>
<dbReference type="Gene3D" id="3.10.120.10">
    <property type="entry name" value="Cytochrome b5-like heme/steroid binding domain"/>
    <property type="match status" value="1"/>
</dbReference>
<keyword evidence="3" id="KW-0408">Iron</keyword>
<evidence type="ECO:0000256" key="4">
    <source>
        <dbReference type="ARBA" id="ARBA00038168"/>
    </source>
</evidence>
<keyword evidence="1" id="KW-0349">Heme</keyword>
<evidence type="ECO:0000256" key="1">
    <source>
        <dbReference type="ARBA" id="ARBA00022617"/>
    </source>
</evidence>
<dbReference type="GO" id="GO:0020037">
    <property type="term" value="F:heme binding"/>
    <property type="evidence" value="ECO:0007669"/>
    <property type="project" value="TreeGrafter"/>
</dbReference>
<keyword evidence="2" id="KW-0479">Metal-binding</keyword>
<dbReference type="AlphaFoldDB" id="A0A835YW38"/>
<evidence type="ECO:0000256" key="3">
    <source>
        <dbReference type="ARBA" id="ARBA00023004"/>
    </source>
</evidence>
<evidence type="ECO:0000313" key="7">
    <source>
        <dbReference type="Proteomes" id="UP000664859"/>
    </source>
</evidence>
<dbReference type="InterPro" id="IPR001199">
    <property type="entry name" value="Cyt_B5-like_heme/steroid-bd"/>
</dbReference>
<dbReference type="Proteomes" id="UP000664859">
    <property type="component" value="Unassembled WGS sequence"/>
</dbReference>
<comment type="caution">
    <text evidence="6">The sequence shown here is derived from an EMBL/GenBank/DDBJ whole genome shotgun (WGS) entry which is preliminary data.</text>
</comment>